<organism evidence="3 4">
    <name type="scientific">Venturia effusa</name>
    <dbReference type="NCBI Taxonomy" id="50376"/>
    <lineage>
        <taxon>Eukaryota</taxon>
        <taxon>Fungi</taxon>
        <taxon>Dikarya</taxon>
        <taxon>Ascomycota</taxon>
        <taxon>Pezizomycotina</taxon>
        <taxon>Dothideomycetes</taxon>
        <taxon>Pleosporomycetidae</taxon>
        <taxon>Venturiales</taxon>
        <taxon>Venturiaceae</taxon>
        <taxon>Venturia</taxon>
    </lineage>
</organism>
<accession>A0A517KYG4</accession>
<dbReference type="Proteomes" id="UP000316270">
    <property type="component" value="Chromosome 1"/>
</dbReference>
<evidence type="ECO:0008006" key="5">
    <source>
        <dbReference type="Google" id="ProtNLM"/>
    </source>
</evidence>
<evidence type="ECO:0000313" key="4">
    <source>
        <dbReference type="Proteomes" id="UP000316270"/>
    </source>
</evidence>
<dbReference type="EMBL" id="CP042185">
    <property type="protein sequence ID" value="QDS68427.1"/>
    <property type="molecule type" value="Genomic_DNA"/>
</dbReference>
<dbReference type="InterPro" id="IPR001138">
    <property type="entry name" value="Zn2Cys6_DnaBD"/>
</dbReference>
<evidence type="ECO:0000313" key="3">
    <source>
        <dbReference type="EMBL" id="QDS68427.1"/>
    </source>
</evidence>
<keyword evidence="4" id="KW-1185">Reference proteome</keyword>
<gene>
    <name evidence="3" type="ORF">FKW77_010794</name>
</gene>
<dbReference type="AlphaFoldDB" id="A0A517KYG4"/>
<dbReference type="GO" id="GO:0000981">
    <property type="term" value="F:DNA-binding transcription factor activity, RNA polymerase II-specific"/>
    <property type="evidence" value="ECO:0007669"/>
    <property type="project" value="InterPro"/>
</dbReference>
<dbReference type="CDD" id="cd00067">
    <property type="entry name" value="GAL4"/>
    <property type="match status" value="1"/>
</dbReference>
<evidence type="ECO:0000256" key="1">
    <source>
        <dbReference type="ARBA" id="ARBA00023242"/>
    </source>
</evidence>
<feature type="compositionally biased region" description="Polar residues" evidence="2">
    <location>
        <begin position="163"/>
        <end position="183"/>
    </location>
</feature>
<sequence length="394" mass="43861">MSEVGNRTLNKPKRIYDILERLGLRTVGTKAGRPKFPPESKIAKSFYWQTQRIFGTFCDRAISRDAALARTLELLDENGPLIWGADRSSLVEAQSFPDFPKDLQWDKPVDQEFIRAQTIDMFEYREKNVLSQAKNGLKRQVYGPKQASPRKRVKHAASPDSVLPNNGARNDTSEYSPSMSNTPEPERPSETQAIDDASRTLIVKLRYRGCLRCSRQKIICDRNPQNCVPYEDFARTATSQPKTQSEEHLEGTPRRHVSPNSAFLAMITTAARNNGSFQHFDEASVAQVYETMFLIRVRGKGQQVSRVKLGFCSSVVDLFEKFGDSAGISAQSIIRVSICLPADVGELQGLDIQAGEQEAFELLLGIISRGVVDVGATVPGHYMLPTVVVPVPIA</sequence>
<proteinExistence type="predicted"/>
<evidence type="ECO:0000256" key="2">
    <source>
        <dbReference type="SAM" id="MobiDB-lite"/>
    </source>
</evidence>
<keyword evidence="1" id="KW-0539">Nucleus</keyword>
<feature type="region of interest" description="Disordered" evidence="2">
    <location>
        <begin position="135"/>
        <end position="195"/>
    </location>
</feature>
<reference evidence="3 4" key="1">
    <citation type="submission" date="2019-07" db="EMBL/GenBank/DDBJ databases">
        <title>Finished genome of Venturia effusa.</title>
        <authorList>
            <person name="Young C.A."/>
            <person name="Cox M.P."/>
            <person name="Ganley A.R.D."/>
            <person name="David W.J."/>
        </authorList>
    </citation>
    <scope>NUCLEOTIDE SEQUENCE [LARGE SCALE GENOMIC DNA]</scope>
    <source>
        <strain evidence="4">albino</strain>
    </source>
</reference>
<dbReference type="GO" id="GO:0008270">
    <property type="term" value="F:zinc ion binding"/>
    <property type="evidence" value="ECO:0007669"/>
    <property type="project" value="InterPro"/>
</dbReference>
<protein>
    <recommendedName>
        <fullName evidence="5">Zn(2)-C6 fungal-type domain-containing protein</fullName>
    </recommendedName>
</protein>
<name>A0A517KYG4_9PEZI</name>